<evidence type="ECO:0000256" key="1">
    <source>
        <dbReference type="ARBA" id="ARBA00005209"/>
    </source>
</evidence>
<reference evidence="11 12" key="1">
    <citation type="submission" date="2020-04" db="EMBL/GenBank/DDBJ databases">
        <title>Plant Genome Project.</title>
        <authorList>
            <person name="Zhang R.-G."/>
        </authorList>
    </citation>
    <scope>NUCLEOTIDE SEQUENCE [LARGE SCALE GENOMIC DNA]</scope>
    <source>
        <strain evidence="11">YNK0</strain>
        <tissue evidence="11">Leaf</tissue>
    </source>
</reference>
<keyword evidence="6" id="KW-0658">Purine biosynthesis</keyword>
<dbReference type="UniPathway" id="UPA00074">
    <property type="reaction ID" value="UER00124"/>
</dbReference>
<dbReference type="GO" id="GO:0004044">
    <property type="term" value="F:amidophosphoribosyltransferase activity"/>
    <property type="evidence" value="ECO:0007669"/>
    <property type="project" value="UniProtKB-EC"/>
</dbReference>
<dbReference type="Pfam" id="PF00156">
    <property type="entry name" value="Pribosyltran"/>
    <property type="match status" value="1"/>
</dbReference>
<dbReference type="InterPro" id="IPR029055">
    <property type="entry name" value="Ntn_hydrolases_N"/>
</dbReference>
<dbReference type="Proteomes" id="UP000655225">
    <property type="component" value="Unassembled WGS sequence"/>
</dbReference>
<dbReference type="SUPFAM" id="SSF53271">
    <property type="entry name" value="PRTase-like"/>
    <property type="match status" value="1"/>
</dbReference>
<dbReference type="InterPro" id="IPR017932">
    <property type="entry name" value="GATase_2_dom"/>
</dbReference>
<gene>
    <name evidence="11" type="ORF">HHK36_028216</name>
</gene>
<keyword evidence="8" id="KW-0408">Iron</keyword>
<evidence type="ECO:0000256" key="8">
    <source>
        <dbReference type="ARBA" id="ARBA00023014"/>
    </source>
</evidence>
<dbReference type="InterPro" id="IPR035584">
    <property type="entry name" value="PurF_N"/>
</dbReference>
<dbReference type="GO" id="GO:0051536">
    <property type="term" value="F:iron-sulfur cluster binding"/>
    <property type="evidence" value="ECO:0007669"/>
    <property type="project" value="UniProtKB-KW"/>
</dbReference>
<dbReference type="Pfam" id="PF13537">
    <property type="entry name" value="GATase_7"/>
    <property type="match status" value="1"/>
</dbReference>
<evidence type="ECO:0000256" key="9">
    <source>
        <dbReference type="ARBA" id="ARBA00048430"/>
    </source>
</evidence>
<dbReference type="GO" id="GO:0009113">
    <property type="term" value="P:purine nucleobase biosynthetic process"/>
    <property type="evidence" value="ECO:0007669"/>
    <property type="project" value="InterPro"/>
</dbReference>
<dbReference type="InterPro" id="IPR005854">
    <property type="entry name" value="PurF"/>
</dbReference>
<accession>A0A835D488</accession>
<evidence type="ECO:0000256" key="3">
    <source>
        <dbReference type="ARBA" id="ARBA00011941"/>
    </source>
</evidence>
<comment type="catalytic activity">
    <reaction evidence="9">
        <text>5-phospho-beta-D-ribosylamine + L-glutamate + diphosphate = 5-phospho-alpha-D-ribose 1-diphosphate + L-glutamine + H2O</text>
        <dbReference type="Rhea" id="RHEA:14905"/>
        <dbReference type="ChEBI" id="CHEBI:15377"/>
        <dbReference type="ChEBI" id="CHEBI:29985"/>
        <dbReference type="ChEBI" id="CHEBI:33019"/>
        <dbReference type="ChEBI" id="CHEBI:58017"/>
        <dbReference type="ChEBI" id="CHEBI:58359"/>
        <dbReference type="ChEBI" id="CHEBI:58681"/>
        <dbReference type="EC" id="2.4.2.14"/>
    </reaction>
</comment>
<evidence type="ECO:0000259" key="10">
    <source>
        <dbReference type="PROSITE" id="PS51278"/>
    </source>
</evidence>
<comment type="caution">
    <text evidence="11">The sequence shown here is derived from an EMBL/GenBank/DDBJ whole genome shotgun (WGS) entry which is preliminary data.</text>
</comment>
<comment type="pathway">
    <text evidence="1">Purine metabolism; IMP biosynthesis via de novo pathway; N(1)-(5-phospho-D-ribosyl)glycinamide from 5-phospho-alpha-D-ribose 1-diphosphate: step 1/2.</text>
</comment>
<dbReference type="PROSITE" id="PS51278">
    <property type="entry name" value="GATASE_TYPE_2"/>
    <property type="match status" value="1"/>
</dbReference>
<protein>
    <recommendedName>
        <fullName evidence="3">amidophosphoribosyltransferase</fullName>
        <ecNumber evidence="3">2.4.2.14</ecNumber>
    </recommendedName>
</protein>
<evidence type="ECO:0000256" key="7">
    <source>
        <dbReference type="ARBA" id="ARBA00022962"/>
    </source>
</evidence>
<keyword evidence="4" id="KW-0328">Glycosyltransferase</keyword>
<sequence>MATTSLSSLSSSIEKTQLFSKYPSQKPFSFYPKTPQKPSFSFQTSSSQPLLNTNKTPFQLSSKNPISDIISSGTNSNGDFIDYDDDDKPREECGVVGIYGDPEASRLCYLALHALQHRGQEGAGIVSVHDNVLQSVTGVGLVSEVFSESKLCQLPGDSAIGHVRYSTAGASMLKNVQPFVAGYRFGSVGVAHNGNLVNYRSLRAMLEDSGSIFNTSSDTEVVLHLIATSKIRPFFLRIVNACEQLEGAYSMVFLTQDKLVAVRDPYGFRPLVMGRRSNGAVVFASETCALDLIEAKYEREVNPGEVLVVDKDGIQSLCLMPHQEQKACIFEHIYFSLPNSIVFGKSVYESRRAFGEILATEAPVDCDVVIAVPDSGVVAALGYAATAGVPFQQGLIRSHYVGRTFIEPSQKIRDFGVKLKLAPVRAVLEGKRVVVVDDSIVRGTTSSKIVRLIKEAGAKEVHMRIASPPIIGSCYYGVDTPSTEELISSRMSVEEIREFIGSDSLAFLPLQSLKKLLGSDSSGYCYACFSGKYPVQPRELKVKRVGDFVDDGLNGSLESIDGGWVEAPRDQTVGSF</sequence>
<evidence type="ECO:0000313" key="11">
    <source>
        <dbReference type="EMBL" id="KAF8380726.1"/>
    </source>
</evidence>
<dbReference type="EC" id="2.4.2.14" evidence="3"/>
<dbReference type="Gene3D" id="3.40.50.2020">
    <property type="match status" value="1"/>
</dbReference>
<evidence type="ECO:0000256" key="5">
    <source>
        <dbReference type="ARBA" id="ARBA00022679"/>
    </source>
</evidence>
<proteinExistence type="inferred from homology"/>
<organism evidence="11 12">
    <name type="scientific">Tetracentron sinense</name>
    <name type="common">Spur-leaf</name>
    <dbReference type="NCBI Taxonomy" id="13715"/>
    <lineage>
        <taxon>Eukaryota</taxon>
        <taxon>Viridiplantae</taxon>
        <taxon>Streptophyta</taxon>
        <taxon>Embryophyta</taxon>
        <taxon>Tracheophyta</taxon>
        <taxon>Spermatophyta</taxon>
        <taxon>Magnoliopsida</taxon>
        <taxon>Trochodendrales</taxon>
        <taxon>Trochodendraceae</taxon>
        <taxon>Tetracentron</taxon>
    </lineage>
</organism>
<evidence type="ECO:0000256" key="6">
    <source>
        <dbReference type="ARBA" id="ARBA00022755"/>
    </source>
</evidence>
<keyword evidence="7" id="KW-0315">Glutamine amidotransferase</keyword>
<dbReference type="OrthoDB" id="191723at2759"/>
<keyword evidence="5" id="KW-0808">Transferase</keyword>
<dbReference type="InterPro" id="IPR029057">
    <property type="entry name" value="PRTase-like"/>
</dbReference>
<dbReference type="PANTHER" id="PTHR11907">
    <property type="entry name" value="AMIDOPHOSPHORIBOSYLTRANSFERASE"/>
    <property type="match status" value="1"/>
</dbReference>
<dbReference type="CDD" id="cd00715">
    <property type="entry name" value="GPATase_N"/>
    <property type="match status" value="1"/>
</dbReference>
<dbReference type="InterPro" id="IPR000836">
    <property type="entry name" value="PRTase_dom"/>
</dbReference>
<dbReference type="Gene3D" id="3.60.20.10">
    <property type="entry name" value="Glutamine Phosphoribosylpyrophosphate, subunit 1, domain 1"/>
    <property type="match status" value="1"/>
</dbReference>
<comment type="similarity">
    <text evidence="2">In the C-terminal section; belongs to the purine/pyrimidine phosphoribosyltransferase family.</text>
</comment>
<name>A0A835D488_TETSI</name>
<dbReference type="OMA" id="QPKGDHV"/>
<dbReference type="EMBL" id="JABCRI010000021">
    <property type="protein sequence ID" value="KAF8380726.1"/>
    <property type="molecule type" value="Genomic_DNA"/>
</dbReference>
<evidence type="ECO:0000313" key="12">
    <source>
        <dbReference type="Proteomes" id="UP000655225"/>
    </source>
</evidence>
<dbReference type="HAMAP" id="MF_01931">
    <property type="entry name" value="PurF"/>
    <property type="match status" value="1"/>
</dbReference>
<keyword evidence="12" id="KW-1185">Reference proteome</keyword>
<dbReference type="CDD" id="cd06223">
    <property type="entry name" value="PRTases_typeI"/>
    <property type="match status" value="1"/>
</dbReference>
<dbReference type="AlphaFoldDB" id="A0A835D488"/>
<keyword evidence="8" id="KW-0411">Iron-sulfur</keyword>
<feature type="domain" description="Glutamine amidotransferase type-2" evidence="10">
    <location>
        <begin position="93"/>
        <end position="312"/>
    </location>
</feature>
<evidence type="ECO:0000256" key="4">
    <source>
        <dbReference type="ARBA" id="ARBA00022676"/>
    </source>
</evidence>
<evidence type="ECO:0000256" key="2">
    <source>
        <dbReference type="ARBA" id="ARBA00010138"/>
    </source>
</evidence>
<keyword evidence="8" id="KW-0479">Metal-binding</keyword>
<dbReference type="GO" id="GO:0006189">
    <property type="term" value="P:'de novo' IMP biosynthetic process"/>
    <property type="evidence" value="ECO:0007669"/>
    <property type="project" value="UniProtKB-UniPathway"/>
</dbReference>
<dbReference type="NCBIfam" id="TIGR01134">
    <property type="entry name" value="purF"/>
    <property type="match status" value="1"/>
</dbReference>
<dbReference type="SUPFAM" id="SSF56235">
    <property type="entry name" value="N-terminal nucleophile aminohydrolases (Ntn hydrolases)"/>
    <property type="match status" value="1"/>
</dbReference>